<keyword evidence="4" id="KW-1185">Reference proteome</keyword>
<protein>
    <submittedName>
        <fullName evidence="3">Putative membrane protein</fullName>
    </submittedName>
</protein>
<name>E9SCZ5_RUMAL</name>
<feature type="transmembrane region" description="Helical" evidence="2">
    <location>
        <begin position="754"/>
        <end position="774"/>
    </location>
</feature>
<dbReference type="Proteomes" id="UP000004259">
    <property type="component" value="Unassembled WGS sequence"/>
</dbReference>
<feature type="transmembrane region" description="Helical" evidence="2">
    <location>
        <begin position="352"/>
        <end position="371"/>
    </location>
</feature>
<feature type="compositionally biased region" description="Basic and acidic residues" evidence="1">
    <location>
        <begin position="112"/>
        <end position="149"/>
    </location>
</feature>
<organism evidence="3 4">
    <name type="scientific">Ruminococcus albus 8</name>
    <dbReference type="NCBI Taxonomy" id="246199"/>
    <lineage>
        <taxon>Bacteria</taxon>
        <taxon>Bacillati</taxon>
        <taxon>Bacillota</taxon>
        <taxon>Clostridia</taxon>
        <taxon>Eubacteriales</taxon>
        <taxon>Oscillospiraceae</taxon>
        <taxon>Ruminococcus</taxon>
    </lineage>
</organism>
<feature type="transmembrane region" description="Helical" evidence="2">
    <location>
        <begin position="471"/>
        <end position="494"/>
    </location>
</feature>
<evidence type="ECO:0000256" key="2">
    <source>
        <dbReference type="SAM" id="Phobius"/>
    </source>
</evidence>
<sequence length="805" mass="88844">MADKHSIEEIMSELSKKHHLPSDEQDGDAFDIRFAPKGEAVKEVFGKSDEVRGHDSSVQRTVKAYDDSSAERSAVRSVSSKKLSEGSEKTAAEERTLVREKPVIPVISESAPDEKRAVDNARRISELSKHSGRDKRKGEPADEPVRRTSIKDVELGLENKLIEDTVEVLKHETASSSADEEYFSKSAQVSEQRRKKVEDFVLDGMSDDLEGSDEVTPKKVSYGQREFENYDDAPKILSDIMQVKSNLFLRLCVLLFTGLSSLLITIANDLELPVIKVFDRSVSPSAYLFSNTIMGLLALGVSYNIMTAGIKNIFTRKPDNDSIAAVGIFVSVIAGIATLFDPDSVREGFYHVYISAAIVGLIFNTLGKMMIVQRTEKNFRYIAGEFDRYAVKSVDSSTAVNFGRGAVPINANMTAMRKTSFVEDFIKNSYAPDVSDNFAKYSAPLILAVGLITGLLSFICDKHAGSMVEKIYVALAAFSGTVTMCSSLSLILAVNLPINRATTKYLQYSSVILGYSAVEEYADANSILVEAAQLFPKESVDLVNLKLLSTDPLDECILMAASLVFRADSVLKTSFYRMLKGKLDMLYPVESYIFEDELGLSGWINNKRVLLGTRRHMEDHSIDGLPPVSKEAEYGKGNCILYLSISGVVSTMFVVKVTPSAAVSKWMRSLEREGIVTVVRNVDGFMTEAYLEKIFDLDHGSVKMLPFRYHKEYENEVGYKERESSSMLCSGNFPAFAMLMTGVKRIKSAAQLGIALQLGSVVLGAAICLISMILGTFSQITPTLVIVYHLVFAGLTTFLLSSRKF</sequence>
<feature type="transmembrane region" description="Helical" evidence="2">
    <location>
        <begin position="287"/>
        <end position="310"/>
    </location>
</feature>
<dbReference type="EMBL" id="ADKM02000085">
    <property type="protein sequence ID" value="EGC02944.1"/>
    <property type="molecule type" value="Genomic_DNA"/>
</dbReference>
<dbReference type="AlphaFoldDB" id="E9SCZ5"/>
<feature type="compositionally biased region" description="Basic and acidic residues" evidence="1">
    <location>
        <begin position="82"/>
        <end position="102"/>
    </location>
</feature>
<feature type="transmembrane region" description="Helical" evidence="2">
    <location>
        <begin position="322"/>
        <end position="340"/>
    </location>
</feature>
<feature type="region of interest" description="Disordered" evidence="1">
    <location>
        <begin position="47"/>
        <end position="149"/>
    </location>
</feature>
<gene>
    <name evidence="3" type="ORF">CUS_6749</name>
</gene>
<feature type="region of interest" description="Disordered" evidence="1">
    <location>
        <begin position="1"/>
        <end position="29"/>
    </location>
</feature>
<accession>E9SCZ5</accession>
<evidence type="ECO:0000313" key="4">
    <source>
        <dbReference type="Proteomes" id="UP000004259"/>
    </source>
</evidence>
<evidence type="ECO:0000313" key="3">
    <source>
        <dbReference type="EMBL" id="EGC02944.1"/>
    </source>
</evidence>
<comment type="caution">
    <text evidence="3">The sequence shown here is derived from an EMBL/GenBank/DDBJ whole genome shotgun (WGS) entry which is preliminary data.</text>
</comment>
<feature type="transmembrane region" description="Helical" evidence="2">
    <location>
        <begin position="441"/>
        <end position="459"/>
    </location>
</feature>
<keyword evidence="2" id="KW-1133">Transmembrane helix</keyword>
<feature type="transmembrane region" description="Helical" evidence="2">
    <location>
        <begin position="247"/>
        <end position="267"/>
    </location>
</feature>
<dbReference type="eggNOG" id="COG2217">
    <property type="taxonomic scope" value="Bacteria"/>
</dbReference>
<feature type="transmembrane region" description="Helical" evidence="2">
    <location>
        <begin position="780"/>
        <end position="800"/>
    </location>
</feature>
<dbReference type="STRING" id="246199.CUS_6749"/>
<proteinExistence type="predicted"/>
<feature type="compositionally biased region" description="Basic and acidic residues" evidence="1">
    <location>
        <begin position="47"/>
        <end position="74"/>
    </location>
</feature>
<dbReference type="RefSeq" id="WP_002850036.1">
    <property type="nucleotide sequence ID" value="NZ_ADKM02000085.1"/>
</dbReference>
<keyword evidence="2" id="KW-0812">Transmembrane</keyword>
<evidence type="ECO:0000256" key="1">
    <source>
        <dbReference type="SAM" id="MobiDB-lite"/>
    </source>
</evidence>
<keyword evidence="2" id="KW-0472">Membrane</keyword>
<reference evidence="3 4" key="1">
    <citation type="submission" date="2011-02" db="EMBL/GenBank/DDBJ databases">
        <authorList>
            <person name="Nelson K.E."/>
            <person name="Sutton G."/>
            <person name="Torralba M."/>
            <person name="Durkin S."/>
            <person name="Harkins D."/>
            <person name="Montgomery R."/>
            <person name="Ziemer C."/>
            <person name="Klaassens E."/>
            <person name="Ocuiv P."/>
            <person name="Morrison M."/>
        </authorList>
    </citation>
    <scope>NUCLEOTIDE SEQUENCE [LARGE SCALE GENOMIC DNA]</scope>
    <source>
        <strain evidence="3 4">8</strain>
    </source>
</reference>